<accession>A0A4R4DTM8</accession>
<dbReference type="EMBL" id="SKBM01000007">
    <property type="protein sequence ID" value="TCZ63543.1"/>
    <property type="molecule type" value="Genomic_DNA"/>
</dbReference>
<dbReference type="PANTHER" id="PTHR21152">
    <property type="entry name" value="AMINOTRANSFERASE CLASS V"/>
    <property type="match status" value="1"/>
</dbReference>
<comment type="caution">
    <text evidence="8">The sequence shown here is derived from an EMBL/GenBank/DDBJ whole genome shotgun (WGS) entry which is preliminary data.</text>
</comment>
<dbReference type="Pfam" id="PF00266">
    <property type="entry name" value="Aminotran_5"/>
    <property type="match status" value="1"/>
</dbReference>
<keyword evidence="8" id="KW-0808">Transferase</keyword>
<dbReference type="Gene3D" id="3.40.640.10">
    <property type="entry name" value="Type I PLP-dependent aspartate aminotransferase-like (Major domain)"/>
    <property type="match status" value="1"/>
</dbReference>
<evidence type="ECO:0000313" key="9">
    <source>
        <dbReference type="Proteomes" id="UP000295023"/>
    </source>
</evidence>
<sequence length="396" mass="42537">MSASETPRKPRGRQFFANPGPTNIPDSVLLATAHQTVDFNDPNFLEVYDSCVAGLKQVLRTEHEVFLYTGSGHAAWEATLVNLLSPGETVLILESGYFSDSWAQMAQDLGLEVRMVAADWRRGVDLGAVRAALADDTAQAIRAVCVVHNETATGMTIPLPEVRAALDAAGHPALLLSDTISSLGSLDYRMDEWGIDACVGGSQKGLMLPTGMSFTGVSAKAMQAHQSSRLPKHYFNWTKMLGRRHRSFVGTVPTSFFYGLQESLRLMLREEGLEQVIARHARLARAVRAAVQHWSGNDGPQLFCLNPARYSDSVTAVLMPEGHDADALRAMALQRFNLSLGGGLGPLGGKVFRIGHLGDLNEPMILGTLATVELAMRVAGVPHAPGGVDAALATLA</sequence>
<dbReference type="PANTHER" id="PTHR21152:SF40">
    <property type="entry name" value="ALANINE--GLYOXYLATE AMINOTRANSFERASE"/>
    <property type="match status" value="1"/>
</dbReference>
<dbReference type="SUPFAM" id="SSF53383">
    <property type="entry name" value="PLP-dependent transferases"/>
    <property type="match status" value="1"/>
</dbReference>
<reference evidence="8 9" key="1">
    <citation type="submission" date="2019-03" db="EMBL/GenBank/DDBJ databases">
        <title>Paracraurococcus aquatilis NE82 genome sequence.</title>
        <authorList>
            <person name="Zhao Y."/>
            <person name="Du Z."/>
        </authorList>
    </citation>
    <scope>NUCLEOTIDE SEQUENCE [LARGE SCALE GENOMIC DNA]</scope>
    <source>
        <strain evidence="8 9">NE82</strain>
    </source>
</reference>
<dbReference type="AlphaFoldDB" id="A0A4R4DTM8"/>
<dbReference type="Proteomes" id="UP000295023">
    <property type="component" value="Unassembled WGS sequence"/>
</dbReference>
<protein>
    <submittedName>
        <fullName evidence="8">Aminotransferase class V-fold PLP-dependent enzyme</fullName>
    </submittedName>
</protein>
<evidence type="ECO:0000256" key="4">
    <source>
        <dbReference type="PIRSR" id="PIRSR000524-1"/>
    </source>
</evidence>
<evidence type="ECO:0000256" key="6">
    <source>
        <dbReference type="SAM" id="MobiDB-lite"/>
    </source>
</evidence>
<feature type="binding site" evidence="4">
    <location>
        <position position="353"/>
    </location>
    <ligand>
        <name>substrate</name>
    </ligand>
</feature>
<dbReference type="Gene3D" id="3.90.1150.10">
    <property type="entry name" value="Aspartate Aminotransferase, domain 1"/>
    <property type="match status" value="1"/>
</dbReference>
<keyword evidence="3 5" id="KW-0663">Pyridoxal phosphate</keyword>
<dbReference type="InterPro" id="IPR015424">
    <property type="entry name" value="PyrdxlP-dep_Trfase"/>
</dbReference>
<organism evidence="8 9">
    <name type="scientific">Roseicella aquatilis</name>
    <dbReference type="NCBI Taxonomy" id="2527868"/>
    <lineage>
        <taxon>Bacteria</taxon>
        <taxon>Pseudomonadati</taxon>
        <taxon>Pseudomonadota</taxon>
        <taxon>Alphaproteobacteria</taxon>
        <taxon>Acetobacterales</taxon>
        <taxon>Roseomonadaceae</taxon>
        <taxon>Roseicella</taxon>
    </lineage>
</organism>
<feature type="modified residue" description="N6-(pyridoxal phosphate)lysine" evidence="5">
    <location>
        <position position="204"/>
    </location>
</feature>
<keyword evidence="9" id="KW-1185">Reference proteome</keyword>
<comment type="similarity">
    <text evidence="2">Belongs to the class-V pyridoxal-phosphate-dependent aminotransferase family.</text>
</comment>
<evidence type="ECO:0000256" key="5">
    <source>
        <dbReference type="PIRSR" id="PIRSR000524-50"/>
    </source>
</evidence>
<feature type="domain" description="Aminotransferase class V" evidence="7">
    <location>
        <begin position="30"/>
        <end position="330"/>
    </location>
</feature>
<evidence type="ECO:0000259" key="7">
    <source>
        <dbReference type="Pfam" id="PF00266"/>
    </source>
</evidence>
<evidence type="ECO:0000313" key="8">
    <source>
        <dbReference type="EMBL" id="TCZ63543.1"/>
    </source>
</evidence>
<gene>
    <name evidence="8" type="ORF">EXY23_09110</name>
</gene>
<dbReference type="GO" id="GO:0004760">
    <property type="term" value="F:L-serine-pyruvate transaminase activity"/>
    <property type="evidence" value="ECO:0007669"/>
    <property type="project" value="TreeGrafter"/>
</dbReference>
<dbReference type="OrthoDB" id="389074at2"/>
<dbReference type="FunFam" id="3.40.640.10:FF:000054">
    <property type="entry name" value="Serine--glyoxylate aminotransferase"/>
    <property type="match status" value="1"/>
</dbReference>
<dbReference type="RefSeq" id="WP_132287382.1">
    <property type="nucleotide sequence ID" value="NZ_SKBM01000007.1"/>
</dbReference>
<comment type="cofactor">
    <cofactor evidence="1 5">
        <name>pyridoxal 5'-phosphate</name>
        <dbReference type="ChEBI" id="CHEBI:597326"/>
    </cofactor>
</comment>
<dbReference type="InterPro" id="IPR015422">
    <property type="entry name" value="PyrdxlP-dep_Trfase_small"/>
</dbReference>
<dbReference type="PIRSF" id="PIRSF000524">
    <property type="entry name" value="SPT"/>
    <property type="match status" value="1"/>
</dbReference>
<evidence type="ECO:0000256" key="3">
    <source>
        <dbReference type="ARBA" id="ARBA00022898"/>
    </source>
</evidence>
<dbReference type="InterPro" id="IPR015421">
    <property type="entry name" value="PyrdxlP-dep_Trfase_major"/>
</dbReference>
<evidence type="ECO:0000256" key="1">
    <source>
        <dbReference type="ARBA" id="ARBA00001933"/>
    </source>
</evidence>
<name>A0A4R4DTM8_9PROT</name>
<evidence type="ECO:0000256" key="2">
    <source>
        <dbReference type="ARBA" id="ARBA00009236"/>
    </source>
</evidence>
<dbReference type="InterPro" id="IPR000192">
    <property type="entry name" value="Aminotrans_V_dom"/>
</dbReference>
<feature type="region of interest" description="Disordered" evidence="6">
    <location>
        <begin position="1"/>
        <end position="20"/>
    </location>
</feature>
<dbReference type="GO" id="GO:0019265">
    <property type="term" value="P:glycine biosynthetic process, by transamination of glyoxylate"/>
    <property type="evidence" value="ECO:0007669"/>
    <property type="project" value="TreeGrafter"/>
</dbReference>
<dbReference type="GO" id="GO:0008453">
    <property type="term" value="F:alanine-glyoxylate transaminase activity"/>
    <property type="evidence" value="ECO:0007669"/>
    <property type="project" value="TreeGrafter"/>
</dbReference>
<dbReference type="InterPro" id="IPR024169">
    <property type="entry name" value="SP_NH2Trfase/AEP_transaminase"/>
</dbReference>
<keyword evidence="8" id="KW-0032">Aminotransferase</keyword>
<proteinExistence type="inferred from homology"/>